<dbReference type="EMBL" id="QPJM01000012">
    <property type="protein sequence ID" value="RCW80924.1"/>
    <property type="molecule type" value="Genomic_DNA"/>
</dbReference>
<keyword evidence="3" id="KW-1185">Reference proteome</keyword>
<reference evidence="2 3" key="1">
    <citation type="submission" date="2018-07" db="EMBL/GenBank/DDBJ databases">
        <title>Genomic Encyclopedia of Type Strains, Phase III (KMG-III): the genomes of soil and plant-associated and newly described type strains.</title>
        <authorList>
            <person name="Whitman W."/>
        </authorList>
    </citation>
    <scope>NUCLEOTIDE SEQUENCE [LARGE SCALE GENOMIC DNA]</scope>
    <source>
        <strain evidence="2 3">31-25a</strain>
    </source>
</reference>
<evidence type="ECO:0000256" key="1">
    <source>
        <dbReference type="SAM" id="MobiDB-lite"/>
    </source>
</evidence>
<feature type="region of interest" description="Disordered" evidence="1">
    <location>
        <begin position="412"/>
        <end position="448"/>
    </location>
</feature>
<protein>
    <submittedName>
        <fullName evidence="2">Uncharacterized protein</fullName>
    </submittedName>
</protein>
<comment type="caution">
    <text evidence="2">The sequence shown here is derived from an EMBL/GenBank/DDBJ whole genome shotgun (WGS) entry which is preliminary data.</text>
</comment>
<sequence length="519" mass="58388">MFTSNCRYAGNDAGLNKRNLPHEYIRMNQTAGNDNYNDDEPQLRRTAQYKLIKIEGQWDSVPIPKSEQVPILKDIRRAPETLKPRKGVTIRMSGDGPVKAWTDTKDAIMATLPANDSKIIPVRAWPTATRYIRSMDGERAKGLAAYASANDDLAAAPVAANDNWRENEKHISRLSDDLNTDCLDEYRPSPEELMATLANVTFGQNGEPARKDIVFEQPAPGETATKNIRPYSGEFLSMYPIAGKVMECDGLKFGPRSDFGGKWGLIKWRGSDGVWRKPWESYRQPKGGKDQVEEIADLTEDEIAAMSIRKREETAYNKRIADNVRESNIWLEELMSTQSSDMPPAKVFPEANRLADDETHNRMAAVTPVAPKRALHTTTIEDKETGRKKQEPWTYEDYEAALAAFTGTIRKCPGPVMPRRKNGDRQNNFPGLHGIRKNKQSKSQGGGTLTWEDRFVERIDHRRLKARMDDDTRIILELATTDAKAEEIGEALGYHGKYAQRRGVAAVDEAIDTYLVMAA</sequence>
<organism evidence="2 3">
    <name type="scientific">Phyllobacterium bourgognense</name>
    <dbReference type="NCBI Taxonomy" id="314236"/>
    <lineage>
        <taxon>Bacteria</taxon>
        <taxon>Pseudomonadati</taxon>
        <taxon>Pseudomonadota</taxon>
        <taxon>Alphaproteobacteria</taxon>
        <taxon>Hyphomicrobiales</taxon>
        <taxon>Phyllobacteriaceae</taxon>
        <taxon>Phyllobacterium</taxon>
    </lineage>
</organism>
<evidence type="ECO:0000313" key="2">
    <source>
        <dbReference type="EMBL" id="RCW80924.1"/>
    </source>
</evidence>
<accession>A0A368YS02</accession>
<gene>
    <name evidence="2" type="ORF">C7476_11280</name>
</gene>
<dbReference type="AlphaFoldDB" id="A0A368YS02"/>
<dbReference type="Proteomes" id="UP000253324">
    <property type="component" value="Unassembled WGS sequence"/>
</dbReference>
<name>A0A368YS02_9HYPH</name>
<proteinExistence type="predicted"/>
<evidence type="ECO:0000313" key="3">
    <source>
        <dbReference type="Proteomes" id="UP000253324"/>
    </source>
</evidence>